<organism evidence="2 3">
    <name type="scientific">Devosia nitrariae</name>
    <dbReference type="NCBI Taxonomy" id="2071872"/>
    <lineage>
        <taxon>Bacteria</taxon>
        <taxon>Pseudomonadati</taxon>
        <taxon>Pseudomonadota</taxon>
        <taxon>Alphaproteobacteria</taxon>
        <taxon>Hyphomicrobiales</taxon>
        <taxon>Devosiaceae</taxon>
        <taxon>Devosia</taxon>
    </lineage>
</organism>
<feature type="region of interest" description="Disordered" evidence="1">
    <location>
        <begin position="1"/>
        <end position="80"/>
    </location>
</feature>
<evidence type="ECO:0000313" key="3">
    <source>
        <dbReference type="Proteomes" id="UP001156691"/>
    </source>
</evidence>
<accession>A0ABQ5W5I1</accession>
<dbReference type="RefSeq" id="WP_284340744.1">
    <property type="nucleotide sequence ID" value="NZ_BSNS01000011.1"/>
</dbReference>
<keyword evidence="3" id="KW-1185">Reference proteome</keyword>
<reference evidence="3" key="1">
    <citation type="journal article" date="2019" name="Int. J. Syst. Evol. Microbiol.">
        <title>The Global Catalogue of Microorganisms (GCM) 10K type strain sequencing project: providing services to taxonomists for standard genome sequencing and annotation.</title>
        <authorList>
            <consortium name="The Broad Institute Genomics Platform"/>
            <consortium name="The Broad Institute Genome Sequencing Center for Infectious Disease"/>
            <person name="Wu L."/>
            <person name="Ma J."/>
        </authorList>
    </citation>
    <scope>NUCLEOTIDE SEQUENCE [LARGE SCALE GENOMIC DNA]</scope>
    <source>
        <strain evidence="3">NBRC 112416</strain>
    </source>
</reference>
<feature type="compositionally biased region" description="Basic and acidic residues" evidence="1">
    <location>
        <begin position="1"/>
        <end position="11"/>
    </location>
</feature>
<sequence length="80" mass="9299">MQSRKTHEQHQKIIQKRVNTKNAPKDFDIRTDLKRAETRDDALQDSKPASGFGPDMSRGDRTIKRGSHQETEHTKKRVDD</sequence>
<comment type="caution">
    <text evidence="2">The sequence shown here is derived from an EMBL/GenBank/DDBJ whole genome shotgun (WGS) entry which is preliminary data.</text>
</comment>
<feature type="compositionally biased region" description="Basic and acidic residues" evidence="1">
    <location>
        <begin position="23"/>
        <end position="44"/>
    </location>
</feature>
<dbReference type="Proteomes" id="UP001156691">
    <property type="component" value="Unassembled WGS sequence"/>
</dbReference>
<name>A0ABQ5W5I1_9HYPH</name>
<evidence type="ECO:0000313" key="2">
    <source>
        <dbReference type="EMBL" id="GLQ55329.1"/>
    </source>
</evidence>
<gene>
    <name evidence="2" type="ORF">GCM10010862_25880</name>
</gene>
<feature type="compositionally biased region" description="Basic and acidic residues" evidence="1">
    <location>
        <begin position="57"/>
        <end position="80"/>
    </location>
</feature>
<protein>
    <submittedName>
        <fullName evidence="2">Uncharacterized protein</fullName>
    </submittedName>
</protein>
<proteinExistence type="predicted"/>
<evidence type="ECO:0000256" key="1">
    <source>
        <dbReference type="SAM" id="MobiDB-lite"/>
    </source>
</evidence>
<dbReference type="EMBL" id="BSNS01000011">
    <property type="protein sequence ID" value="GLQ55329.1"/>
    <property type="molecule type" value="Genomic_DNA"/>
</dbReference>